<dbReference type="Proteomes" id="UP000886998">
    <property type="component" value="Unassembled WGS sequence"/>
</dbReference>
<protein>
    <submittedName>
        <fullName evidence="2">PHD-type domain-containing protein</fullName>
    </submittedName>
</protein>
<dbReference type="AlphaFoldDB" id="A0A8X6J5B2"/>
<evidence type="ECO:0000313" key="3">
    <source>
        <dbReference type="Proteomes" id="UP000886998"/>
    </source>
</evidence>
<keyword evidence="3" id="KW-1185">Reference proteome</keyword>
<feature type="region of interest" description="Disordered" evidence="1">
    <location>
        <begin position="1"/>
        <end position="43"/>
    </location>
</feature>
<sequence length="98" mass="11354">MMMRRRRMKRRKDHLRRKKMKKKGRKGEREKSFEKKPDTVSQKVELKPVSVSIVREQIGNVKEPVKLDVPKTVETASAMKKDNVPSVEPTGLANIKKG</sequence>
<proteinExistence type="predicted"/>
<organism evidence="2 3">
    <name type="scientific">Trichonephila inaurata madagascariensis</name>
    <dbReference type="NCBI Taxonomy" id="2747483"/>
    <lineage>
        <taxon>Eukaryota</taxon>
        <taxon>Metazoa</taxon>
        <taxon>Ecdysozoa</taxon>
        <taxon>Arthropoda</taxon>
        <taxon>Chelicerata</taxon>
        <taxon>Arachnida</taxon>
        <taxon>Araneae</taxon>
        <taxon>Araneomorphae</taxon>
        <taxon>Entelegynae</taxon>
        <taxon>Araneoidea</taxon>
        <taxon>Nephilidae</taxon>
        <taxon>Trichonephila</taxon>
        <taxon>Trichonephila inaurata</taxon>
    </lineage>
</organism>
<name>A0A8X6J5B2_9ARAC</name>
<gene>
    <name evidence="2" type="primary">NCL1_42915</name>
    <name evidence="2" type="ORF">TNIN_167851</name>
</gene>
<feature type="region of interest" description="Disordered" evidence="1">
    <location>
        <begin position="77"/>
        <end position="98"/>
    </location>
</feature>
<feature type="compositionally biased region" description="Basic residues" evidence="1">
    <location>
        <begin position="1"/>
        <end position="26"/>
    </location>
</feature>
<feature type="compositionally biased region" description="Basic and acidic residues" evidence="1">
    <location>
        <begin position="27"/>
        <end position="38"/>
    </location>
</feature>
<dbReference type="EMBL" id="BMAV01024864">
    <property type="protein sequence ID" value="GFS36751.1"/>
    <property type="molecule type" value="Genomic_DNA"/>
</dbReference>
<evidence type="ECO:0000313" key="2">
    <source>
        <dbReference type="EMBL" id="GFS36751.1"/>
    </source>
</evidence>
<evidence type="ECO:0000256" key="1">
    <source>
        <dbReference type="SAM" id="MobiDB-lite"/>
    </source>
</evidence>
<accession>A0A8X6J5B2</accession>
<reference evidence="2" key="1">
    <citation type="submission" date="2020-08" db="EMBL/GenBank/DDBJ databases">
        <title>Multicomponent nature underlies the extraordinary mechanical properties of spider dragline silk.</title>
        <authorList>
            <person name="Kono N."/>
            <person name="Nakamura H."/>
            <person name="Mori M."/>
            <person name="Yoshida Y."/>
            <person name="Ohtoshi R."/>
            <person name="Malay A.D."/>
            <person name="Moran D.A.P."/>
            <person name="Tomita M."/>
            <person name="Numata K."/>
            <person name="Arakawa K."/>
        </authorList>
    </citation>
    <scope>NUCLEOTIDE SEQUENCE</scope>
</reference>
<comment type="caution">
    <text evidence="2">The sequence shown here is derived from an EMBL/GenBank/DDBJ whole genome shotgun (WGS) entry which is preliminary data.</text>
</comment>